<feature type="non-terminal residue" evidence="1">
    <location>
        <position position="1"/>
    </location>
</feature>
<accession>A0A6J7WQX1</accession>
<evidence type="ECO:0000313" key="1">
    <source>
        <dbReference type="EMBL" id="CAB5220441.1"/>
    </source>
</evidence>
<reference evidence="1" key="1">
    <citation type="submission" date="2020-05" db="EMBL/GenBank/DDBJ databases">
        <authorList>
            <person name="Chiriac C."/>
            <person name="Salcher M."/>
            <person name="Ghai R."/>
            <person name="Kavagutti S V."/>
        </authorList>
    </citation>
    <scope>NUCLEOTIDE SEQUENCE</scope>
</reference>
<dbReference type="EMBL" id="LR798282">
    <property type="protein sequence ID" value="CAB5220441.1"/>
    <property type="molecule type" value="Genomic_DNA"/>
</dbReference>
<gene>
    <name evidence="1" type="ORF">UFOVP235_67</name>
</gene>
<sequence length="52" mass="6057">AIRFKDDTGNPPWIGDERVHLSHKSNLVRKDPVFYGPMFPSVDPTIPYYWPV</sequence>
<proteinExistence type="predicted"/>
<protein>
    <submittedName>
        <fullName evidence="1">Uncharacterized protein</fullName>
    </submittedName>
</protein>
<organism evidence="1">
    <name type="scientific">uncultured Caudovirales phage</name>
    <dbReference type="NCBI Taxonomy" id="2100421"/>
    <lineage>
        <taxon>Viruses</taxon>
        <taxon>Duplodnaviria</taxon>
        <taxon>Heunggongvirae</taxon>
        <taxon>Uroviricota</taxon>
        <taxon>Caudoviricetes</taxon>
        <taxon>Peduoviridae</taxon>
        <taxon>Maltschvirus</taxon>
        <taxon>Maltschvirus maltsch</taxon>
    </lineage>
</organism>
<name>A0A6J7WQX1_9CAUD</name>